<evidence type="ECO:0000313" key="2">
    <source>
        <dbReference type="EMBL" id="KAG5652741.1"/>
    </source>
</evidence>
<dbReference type="Proteomes" id="UP000717328">
    <property type="component" value="Unassembled WGS sequence"/>
</dbReference>
<sequence length="518" mass="56230">MFKASTVRRLHRLTRPPTSILLHRCKSSGRTPWRQDTTPEPSVFIEENFAKHTVFVLDVGKRIIKFSLVGALSLAATAAAAYEGAHLYVEHVELAPELDAEVKRWGWDDETEKWSGDTVKGGTDPALGFKTRHTVRAGWMSYNWGVGYSTAVIGTDSPNASGAGLAGPAGMRVIDAGMQRTEDFLSTAISIAENRGPARHLHPQTIAQLITRRAAVLDRLGALQDSKAEYERAWAGFSGQGLEAARIAAKLGDINSRLGEANDAIAWWSKAVQLTRGAVPEVFENLPAVLGSAPASPCAQRVLSTTLVSLSAFYAKSGQLRQAQAIEVAALDMLRSVRPPDSLASASPPHALHSLYLLQRSSLLSIHLAEVLHAQRRPLASSIQHLALAAQSSERVARALTGHSIPSEDYPAELTPPQDASPLSVYVSSRSMKKTASSLLREARRTSAEAWNLIGVLHETQAKNPKAALECYERAVQWSGAFDPKSNAMQPGEGTLESDWVIFWGNYSRAKRLVEQKA</sequence>
<dbReference type="Gene3D" id="1.25.40.10">
    <property type="entry name" value="Tetratricopeptide repeat domain"/>
    <property type="match status" value="1"/>
</dbReference>
<feature type="region of interest" description="Disordered" evidence="1">
    <location>
        <begin position="406"/>
        <end position="426"/>
    </location>
</feature>
<name>A0A9P7KMM4_9AGAR</name>
<dbReference type="OrthoDB" id="2524554at2759"/>
<dbReference type="InterPro" id="IPR011990">
    <property type="entry name" value="TPR-like_helical_dom_sf"/>
</dbReference>
<reference evidence="2" key="2">
    <citation type="submission" date="2021-10" db="EMBL/GenBank/DDBJ databases">
        <title>Phylogenomics reveals ancestral predisposition of the termite-cultivated fungus Termitomyces towards a domesticated lifestyle.</title>
        <authorList>
            <person name="Auxier B."/>
            <person name="Grum-Grzhimaylo A."/>
            <person name="Cardenas M.E."/>
            <person name="Lodge J.D."/>
            <person name="Laessoe T."/>
            <person name="Pedersen O."/>
            <person name="Smith M.E."/>
            <person name="Kuyper T.W."/>
            <person name="Franco-Molano E.A."/>
            <person name="Baroni T.J."/>
            <person name="Aanen D.K."/>
        </authorList>
    </citation>
    <scope>NUCLEOTIDE SEQUENCE</scope>
    <source>
        <strain evidence="2">D49</strain>
    </source>
</reference>
<comment type="caution">
    <text evidence="2">The sequence shown here is derived from an EMBL/GenBank/DDBJ whole genome shotgun (WGS) entry which is preliminary data.</text>
</comment>
<dbReference type="EMBL" id="JABCKI010000101">
    <property type="protein sequence ID" value="KAG5652741.1"/>
    <property type="molecule type" value="Genomic_DNA"/>
</dbReference>
<organism evidence="2 3">
    <name type="scientific">Sphagnurus paluster</name>
    <dbReference type="NCBI Taxonomy" id="117069"/>
    <lineage>
        <taxon>Eukaryota</taxon>
        <taxon>Fungi</taxon>
        <taxon>Dikarya</taxon>
        <taxon>Basidiomycota</taxon>
        <taxon>Agaricomycotina</taxon>
        <taxon>Agaricomycetes</taxon>
        <taxon>Agaricomycetidae</taxon>
        <taxon>Agaricales</taxon>
        <taxon>Tricholomatineae</taxon>
        <taxon>Lyophyllaceae</taxon>
        <taxon>Sphagnurus</taxon>
    </lineage>
</organism>
<evidence type="ECO:0000256" key="1">
    <source>
        <dbReference type="SAM" id="MobiDB-lite"/>
    </source>
</evidence>
<dbReference type="AlphaFoldDB" id="A0A9P7KMM4"/>
<protein>
    <submittedName>
        <fullName evidence="2">Uncharacterized protein</fullName>
    </submittedName>
</protein>
<reference evidence="2" key="1">
    <citation type="submission" date="2021-02" db="EMBL/GenBank/DDBJ databases">
        <authorList>
            <person name="Nieuwenhuis M."/>
            <person name="Van De Peppel L.J.J."/>
        </authorList>
    </citation>
    <scope>NUCLEOTIDE SEQUENCE</scope>
    <source>
        <strain evidence="2">D49</strain>
    </source>
</reference>
<gene>
    <name evidence="2" type="ORF">H0H81_003882</name>
</gene>
<dbReference type="InterPro" id="IPR019734">
    <property type="entry name" value="TPR_rpt"/>
</dbReference>
<evidence type="ECO:0000313" key="3">
    <source>
        <dbReference type="Proteomes" id="UP000717328"/>
    </source>
</evidence>
<proteinExistence type="predicted"/>
<dbReference type="SUPFAM" id="SSF48452">
    <property type="entry name" value="TPR-like"/>
    <property type="match status" value="1"/>
</dbReference>
<accession>A0A9P7KMM4</accession>
<dbReference type="Pfam" id="PF13181">
    <property type="entry name" value="TPR_8"/>
    <property type="match status" value="1"/>
</dbReference>
<keyword evidence="3" id="KW-1185">Reference proteome</keyword>